<keyword evidence="1" id="KW-0732">Signal</keyword>
<name>A0ABU3D828_9FLAO</name>
<dbReference type="EMBL" id="JAVRHK010000011">
    <property type="protein sequence ID" value="MDT0677684.1"/>
    <property type="molecule type" value="Genomic_DNA"/>
</dbReference>
<accession>A0ABU3D828</accession>
<reference evidence="2 3" key="1">
    <citation type="submission" date="2023-09" db="EMBL/GenBank/DDBJ databases">
        <authorList>
            <person name="Rey-Velasco X."/>
        </authorList>
    </citation>
    <scope>NUCLEOTIDE SEQUENCE [LARGE SCALE GENOMIC DNA]</scope>
    <source>
        <strain evidence="2 3">F117</strain>
    </source>
</reference>
<comment type="caution">
    <text evidence="2">The sequence shown here is derived from an EMBL/GenBank/DDBJ whole genome shotgun (WGS) entry which is preliminary data.</text>
</comment>
<evidence type="ECO:0000313" key="2">
    <source>
        <dbReference type="EMBL" id="MDT0677684.1"/>
    </source>
</evidence>
<dbReference type="RefSeq" id="WP_311504028.1">
    <property type="nucleotide sequence ID" value="NZ_JAVRHK010000011.1"/>
</dbReference>
<feature type="signal peptide" evidence="1">
    <location>
        <begin position="1"/>
        <end position="19"/>
    </location>
</feature>
<keyword evidence="3" id="KW-1185">Reference proteome</keyword>
<evidence type="ECO:0008006" key="4">
    <source>
        <dbReference type="Google" id="ProtNLM"/>
    </source>
</evidence>
<gene>
    <name evidence="2" type="ORF">RM539_13945</name>
</gene>
<protein>
    <recommendedName>
        <fullName evidence="4">Capsule assembly protein Wzi</fullName>
    </recommendedName>
</protein>
<feature type="chain" id="PRO_5045685767" description="Capsule assembly protein Wzi" evidence="1">
    <location>
        <begin position="20"/>
        <end position="452"/>
    </location>
</feature>
<sequence length="452" mass="51641">MKLKPVFVLLMLTGFSALPQQPVFSGEVNLEGFNSESDKLPFWLHSNRRGRISEETNVAGWLSGKMNYDLGSASALEMGGGILYSDGFKDEIAIDQLYAQFTNSWLQVIVGRKQRPELYNGLSATNENILWSLNARPLPGIQVQTSQPIFFGRNRRFGFDAAWEEYLMGKNRFVQNARLHHKSFHLLYRIENGWEIKAGLQHFAQWAGTSPDFGEQPNSFKDYLRIVSGRGGDEGARQGDVENALGNHLGSWELYITKKSGKFTTQFIFNNIFEDGSGSRFANFPDGRYGIFVKSTEKNRWFQSLIYEFYYTRNQSHDVNKWGADNYLGHRLMYNSGFTYQDQILGAPFFIYDGERDLVVNNKFAAHHLGLAGNYSLFSHSYPYKLLLSYSHNEGTYAEELNPEALDEDVLYLYSEAQILERPFRLNFKIGADFNSIKKPVFGAGLSLIKEF</sequence>
<organism evidence="2 3">
    <name type="scientific">Autumnicola musiva</name>
    <dbReference type="NCBI Taxonomy" id="3075589"/>
    <lineage>
        <taxon>Bacteria</taxon>
        <taxon>Pseudomonadati</taxon>
        <taxon>Bacteroidota</taxon>
        <taxon>Flavobacteriia</taxon>
        <taxon>Flavobacteriales</taxon>
        <taxon>Flavobacteriaceae</taxon>
        <taxon>Autumnicola</taxon>
    </lineage>
</organism>
<proteinExistence type="predicted"/>
<dbReference type="Gene3D" id="2.40.160.130">
    <property type="entry name" value="Capsule assembly protein Wzi"/>
    <property type="match status" value="1"/>
</dbReference>
<dbReference type="Proteomes" id="UP001262582">
    <property type="component" value="Unassembled WGS sequence"/>
</dbReference>
<evidence type="ECO:0000313" key="3">
    <source>
        <dbReference type="Proteomes" id="UP001262582"/>
    </source>
</evidence>
<dbReference type="InterPro" id="IPR038636">
    <property type="entry name" value="Wzi_sf"/>
</dbReference>
<evidence type="ECO:0000256" key="1">
    <source>
        <dbReference type="SAM" id="SignalP"/>
    </source>
</evidence>